<dbReference type="AlphaFoldDB" id="A0A6L3YZX5"/>
<proteinExistence type="predicted"/>
<accession>A0A6L3YZX5</accession>
<protein>
    <recommendedName>
        <fullName evidence="4">P27 family phage terminase small subunit</fullName>
    </recommendedName>
</protein>
<dbReference type="Proteomes" id="UP000481876">
    <property type="component" value="Unassembled WGS sequence"/>
</dbReference>
<evidence type="ECO:0000313" key="2">
    <source>
        <dbReference type="EMBL" id="KAB2761978.1"/>
    </source>
</evidence>
<evidence type="ECO:0000313" key="3">
    <source>
        <dbReference type="Proteomes" id="UP000481876"/>
    </source>
</evidence>
<gene>
    <name evidence="2" type="ORF">F9L04_23010</name>
</gene>
<name>A0A6L3YZX5_BRUAN</name>
<dbReference type="RefSeq" id="WP_151664321.1">
    <property type="nucleotide sequence ID" value="NZ_CP103345.1"/>
</dbReference>
<sequence length="118" mass="13359">MPKNPANSAVKPPKHLRKPTQNWFKSVTDDFDLEPHHVKLLTLAADAWDRAVSAREVIDADGMTYTDRFGQPKPRPEVAIERDSRIGFTRLIRELALDGVDAPETPRAPRTADYGNRR</sequence>
<evidence type="ECO:0008006" key="4">
    <source>
        <dbReference type="Google" id="ProtNLM"/>
    </source>
</evidence>
<reference evidence="2 3" key="1">
    <citation type="submission" date="2019-09" db="EMBL/GenBank/DDBJ databases">
        <title>Taxonomic organization of the family Brucellaceae based on a phylogenomic approach.</title>
        <authorList>
            <person name="Leclercq S."/>
            <person name="Cloeckaert A."/>
            <person name="Zygmunt M.S."/>
        </authorList>
    </citation>
    <scope>NUCLEOTIDE SEQUENCE [LARGE SCALE GENOMIC DNA]</scope>
    <source>
        <strain evidence="2 3">LMG 3313</strain>
    </source>
</reference>
<dbReference type="EMBL" id="WBWS01000033">
    <property type="protein sequence ID" value="KAB2761978.1"/>
    <property type="molecule type" value="Genomic_DNA"/>
</dbReference>
<organism evidence="2 3">
    <name type="scientific">Brucella anthropi</name>
    <name type="common">Ochrobactrum anthropi</name>
    <dbReference type="NCBI Taxonomy" id="529"/>
    <lineage>
        <taxon>Bacteria</taxon>
        <taxon>Pseudomonadati</taxon>
        <taxon>Pseudomonadota</taxon>
        <taxon>Alphaproteobacteria</taxon>
        <taxon>Hyphomicrobiales</taxon>
        <taxon>Brucellaceae</taxon>
        <taxon>Brucella/Ochrobactrum group</taxon>
        <taxon>Brucella</taxon>
    </lineage>
</organism>
<evidence type="ECO:0000256" key="1">
    <source>
        <dbReference type="SAM" id="MobiDB-lite"/>
    </source>
</evidence>
<feature type="region of interest" description="Disordered" evidence="1">
    <location>
        <begin position="99"/>
        <end position="118"/>
    </location>
</feature>
<dbReference type="Pfam" id="PF05119">
    <property type="entry name" value="Terminase_4"/>
    <property type="match status" value="1"/>
</dbReference>
<dbReference type="InterPro" id="IPR006448">
    <property type="entry name" value="Phage_term_ssu_P27"/>
</dbReference>
<comment type="caution">
    <text evidence="2">The sequence shown here is derived from an EMBL/GenBank/DDBJ whole genome shotgun (WGS) entry which is preliminary data.</text>
</comment>